<dbReference type="Pfam" id="PF02652">
    <property type="entry name" value="Lactate_perm"/>
    <property type="match status" value="1"/>
</dbReference>
<feature type="transmembrane region" description="Helical" evidence="8">
    <location>
        <begin position="197"/>
        <end position="215"/>
    </location>
</feature>
<name>A0ABW5M0C2_9BACT</name>
<keyword evidence="5 8" id="KW-0812">Transmembrane</keyword>
<comment type="caution">
    <text evidence="9">The sequence shown here is derived from an EMBL/GenBank/DDBJ whole genome shotgun (WGS) entry which is preliminary data.</text>
</comment>
<comment type="function">
    <text evidence="8">Uptake of L-lactate across the membrane. Can also transport D-lactate and glycolate.</text>
</comment>
<evidence type="ECO:0000256" key="5">
    <source>
        <dbReference type="ARBA" id="ARBA00022692"/>
    </source>
</evidence>
<feature type="transmembrane region" description="Helical" evidence="8">
    <location>
        <begin position="39"/>
        <end position="59"/>
    </location>
</feature>
<keyword evidence="4 8" id="KW-1003">Cell membrane</keyword>
<evidence type="ECO:0000256" key="1">
    <source>
        <dbReference type="ARBA" id="ARBA00004651"/>
    </source>
</evidence>
<evidence type="ECO:0000256" key="7">
    <source>
        <dbReference type="ARBA" id="ARBA00023136"/>
    </source>
</evidence>
<comment type="similarity">
    <text evidence="2 8">Belongs to the lactate permease family.</text>
</comment>
<protein>
    <recommendedName>
        <fullName evidence="8">L-lactate permease</fullName>
    </recommendedName>
</protein>
<dbReference type="InterPro" id="IPR003804">
    <property type="entry name" value="Lactate_perm"/>
</dbReference>
<feature type="transmembrane region" description="Helical" evidence="8">
    <location>
        <begin position="420"/>
        <end position="442"/>
    </location>
</feature>
<keyword evidence="10" id="KW-1185">Reference proteome</keyword>
<evidence type="ECO:0000256" key="8">
    <source>
        <dbReference type="RuleBase" id="RU365092"/>
    </source>
</evidence>
<evidence type="ECO:0000313" key="10">
    <source>
        <dbReference type="Proteomes" id="UP001597469"/>
    </source>
</evidence>
<evidence type="ECO:0000256" key="2">
    <source>
        <dbReference type="ARBA" id="ARBA00010100"/>
    </source>
</evidence>
<keyword evidence="3 8" id="KW-0813">Transport</keyword>
<feature type="transmembrane region" description="Helical" evidence="8">
    <location>
        <begin position="556"/>
        <end position="574"/>
    </location>
</feature>
<keyword evidence="7 8" id="KW-0472">Membrane</keyword>
<feature type="transmembrane region" description="Helical" evidence="8">
    <location>
        <begin position="12"/>
        <end position="32"/>
    </location>
</feature>
<dbReference type="NCBIfam" id="TIGR00795">
    <property type="entry name" value="lctP"/>
    <property type="match status" value="1"/>
</dbReference>
<dbReference type="Proteomes" id="UP001597469">
    <property type="component" value="Unassembled WGS sequence"/>
</dbReference>
<reference evidence="10" key="1">
    <citation type="journal article" date="2019" name="Int. J. Syst. Evol. Microbiol.">
        <title>The Global Catalogue of Microorganisms (GCM) 10K type strain sequencing project: providing services to taxonomists for standard genome sequencing and annotation.</title>
        <authorList>
            <consortium name="The Broad Institute Genomics Platform"/>
            <consortium name="The Broad Institute Genome Sequencing Center for Infectious Disease"/>
            <person name="Wu L."/>
            <person name="Ma J."/>
        </authorList>
    </citation>
    <scope>NUCLEOTIDE SEQUENCE [LARGE SCALE GENOMIC DNA]</scope>
    <source>
        <strain evidence="10">KCTC 42805</strain>
    </source>
</reference>
<gene>
    <name evidence="9" type="ORF">ACFSUS_06665</name>
</gene>
<organism evidence="9 10">
    <name type="scientific">Spirosoma soli</name>
    <dbReference type="NCBI Taxonomy" id="1770529"/>
    <lineage>
        <taxon>Bacteria</taxon>
        <taxon>Pseudomonadati</taxon>
        <taxon>Bacteroidota</taxon>
        <taxon>Cytophagia</taxon>
        <taxon>Cytophagales</taxon>
        <taxon>Cytophagaceae</taxon>
        <taxon>Spirosoma</taxon>
    </lineage>
</organism>
<keyword evidence="6 8" id="KW-1133">Transmembrane helix</keyword>
<evidence type="ECO:0000256" key="4">
    <source>
        <dbReference type="ARBA" id="ARBA00022475"/>
    </source>
</evidence>
<feature type="transmembrane region" description="Helical" evidence="8">
    <location>
        <begin position="115"/>
        <end position="146"/>
    </location>
</feature>
<feature type="transmembrane region" description="Helical" evidence="8">
    <location>
        <begin position="222"/>
        <end position="239"/>
    </location>
</feature>
<feature type="transmembrane region" description="Helical" evidence="8">
    <location>
        <begin position="71"/>
        <end position="94"/>
    </location>
</feature>
<feature type="transmembrane region" description="Helical" evidence="8">
    <location>
        <begin position="354"/>
        <end position="377"/>
    </location>
</feature>
<dbReference type="PANTHER" id="PTHR30003:SF0">
    <property type="entry name" value="GLYCOLATE PERMEASE GLCA-RELATED"/>
    <property type="match status" value="1"/>
</dbReference>
<sequence length="596" mass="63539">MAWKQVIDPFNRIGLSVLVAAVPILFVFWALIIKKMKGYQASLIATGLAMGIAVLVYGMPFKLALLSASHGALYGLFPICWLVIMAVFLFNITVKSGQFEIIKYFMASITSDRRLQALLIAFSFGSFLEGTAGFGAPVAITAAMLVGLGFNPLYASGICLIANTAPVAFGSIGIPITVASQVSGIPELPISQMVGRTLPILSVMLPFYLVTIIAGFRKAQEIGPAVLVSGLSFALLQYVSSNFLGPALPDVIAGLGSIICLMLLLRVWKPKTIWRFANEPAPIINTATTYTSGQIIRAWSPFIILTIMVIAWGIQPIKDALNSAGMIQFEFPGLHNAIQGADGSLLPKIFKFNYLSAAGTAILVAALIAIPLVGLTYREGLRVFGATLNQLKFSILTIAAVLGFAYILNDSGITLTLADVLANTGVMFPFFAPVLGWLGVFITGSDTSANALFSKLQYATAASIGVDPVVTVAANVSGGVVGKMISPQSIAVAAAAGNLVGQESQLFRFSVKHSFIMLAFICVLTLAQAYVIKWVIPAYQTLANTNSKAAPDVSKGYTYLLILAILLAIFATAIRRMNRNRQQTPKLANEHSVRNP</sequence>
<proteinExistence type="inferred from homology"/>
<feature type="transmembrane region" description="Helical" evidence="8">
    <location>
        <begin position="295"/>
        <end position="314"/>
    </location>
</feature>
<feature type="transmembrane region" description="Helical" evidence="8">
    <location>
        <begin position="389"/>
        <end position="408"/>
    </location>
</feature>
<comment type="subcellular location">
    <subcellularLocation>
        <location evidence="1 8">Cell membrane</location>
        <topology evidence="1 8">Multi-pass membrane protein</topology>
    </subcellularLocation>
</comment>
<dbReference type="RefSeq" id="WP_381520849.1">
    <property type="nucleotide sequence ID" value="NZ_JBHULN010000003.1"/>
</dbReference>
<accession>A0ABW5M0C2</accession>
<feature type="transmembrane region" description="Helical" evidence="8">
    <location>
        <begin position="515"/>
        <end position="536"/>
    </location>
</feature>
<feature type="transmembrane region" description="Helical" evidence="8">
    <location>
        <begin position="251"/>
        <end position="268"/>
    </location>
</feature>
<evidence type="ECO:0000256" key="6">
    <source>
        <dbReference type="ARBA" id="ARBA00022989"/>
    </source>
</evidence>
<dbReference type="EMBL" id="JBHULN010000003">
    <property type="protein sequence ID" value="MFD2570309.1"/>
    <property type="molecule type" value="Genomic_DNA"/>
</dbReference>
<evidence type="ECO:0000313" key="9">
    <source>
        <dbReference type="EMBL" id="MFD2570309.1"/>
    </source>
</evidence>
<evidence type="ECO:0000256" key="3">
    <source>
        <dbReference type="ARBA" id="ARBA00022448"/>
    </source>
</evidence>
<dbReference type="PANTHER" id="PTHR30003">
    <property type="entry name" value="L-LACTATE PERMEASE"/>
    <property type="match status" value="1"/>
</dbReference>